<reference evidence="2 3" key="1">
    <citation type="submission" date="2016-10" db="EMBL/GenBank/DDBJ databases">
        <authorList>
            <person name="de Groot N.N."/>
        </authorList>
    </citation>
    <scope>NUCLEOTIDE SEQUENCE [LARGE SCALE GENOMIC DNA]</scope>
    <source>
        <strain evidence="2 3">DSM 22489</strain>
    </source>
</reference>
<evidence type="ECO:0000313" key="2">
    <source>
        <dbReference type="EMBL" id="SEG56111.1"/>
    </source>
</evidence>
<feature type="domain" description="HTH cro/C1-type" evidence="1">
    <location>
        <begin position="35"/>
        <end position="89"/>
    </location>
</feature>
<evidence type="ECO:0000259" key="1">
    <source>
        <dbReference type="PROSITE" id="PS50943"/>
    </source>
</evidence>
<sequence length="118" mass="13000">MSAMGSMSVAGWSMANAEGPWPAAVQPQLPIGEVLRARRLELRMSQAQAAGRADVEQANYARYEQDALCPQMGTLLRLAYALRLPASQILERAEDLQRHRGRQLDARKVLGDLLRGGE</sequence>
<name>A0A1H6B5I5_9BACT</name>
<protein>
    <submittedName>
        <fullName evidence="2">Helix-turn-helix domain-containing protein</fullName>
    </submittedName>
</protein>
<dbReference type="PROSITE" id="PS50943">
    <property type="entry name" value="HTH_CROC1"/>
    <property type="match status" value="1"/>
</dbReference>
<accession>A0A1H6B5I5</accession>
<evidence type="ECO:0000313" key="3">
    <source>
        <dbReference type="Proteomes" id="UP000236728"/>
    </source>
</evidence>
<dbReference type="AlphaFoldDB" id="A0A1H6B5I5"/>
<organism evidence="2 3">
    <name type="scientific">Bryocella elongata</name>
    <dbReference type="NCBI Taxonomy" id="863522"/>
    <lineage>
        <taxon>Bacteria</taxon>
        <taxon>Pseudomonadati</taxon>
        <taxon>Acidobacteriota</taxon>
        <taxon>Terriglobia</taxon>
        <taxon>Terriglobales</taxon>
        <taxon>Acidobacteriaceae</taxon>
        <taxon>Bryocella</taxon>
    </lineage>
</organism>
<dbReference type="InterPro" id="IPR001387">
    <property type="entry name" value="Cro/C1-type_HTH"/>
</dbReference>
<proteinExistence type="predicted"/>
<gene>
    <name evidence="2" type="ORF">SAMN05421819_3545</name>
</gene>
<dbReference type="SMART" id="SM00530">
    <property type="entry name" value="HTH_XRE"/>
    <property type="match status" value="1"/>
</dbReference>
<dbReference type="Pfam" id="PF13560">
    <property type="entry name" value="HTH_31"/>
    <property type="match status" value="1"/>
</dbReference>
<dbReference type="CDD" id="cd00093">
    <property type="entry name" value="HTH_XRE"/>
    <property type="match status" value="1"/>
</dbReference>
<dbReference type="Proteomes" id="UP000236728">
    <property type="component" value="Unassembled WGS sequence"/>
</dbReference>
<dbReference type="GO" id="GO:0003677">
    <property type="term" value="F:DNA binding"/>
    <property type="evidence" value="ECO:0007669"/>
    <property type="project" value="InterPro"/>
</dbReference>
<dbReference type="SUPFAM" id="SSF47413">
    <property type="entry name" value="lambda repressor-like DNA-binding domains"/>
    <property type="match status" value="1"/>
</dbReference>
<dbReference type="InterPro" id="IPR010982">
    <property type="entry name" value="Lambda_DNA-bd_dom_sf"/>
</dbReference>
<dbReference type="EMBL" id="FNVA01000006">
    <property type="protein sequence ID" value="SEG56111.1"/>
    <property type="molecule type" value="Genomic_DNA"/>
</dbReference>
<keyword evidence="3" id="KW-1185">Reference proteome</keyword>
<dbReference type="Gene3D" id="1.10.260.40">
    <property type="entry name" value="lambda repressor-like DNA-binding domains"/>
    <property type="match status" value="1"/>
</dbReference>